<keyword evidence="1" id="KW-1133">Transmembrane helix</keyword>
<protein>
    <submittedName>
        <fullName evidence="2">Cell wall-associated protein</fullName>
    </submittedName>
</protein>
<gene>
    <name evidence="2" type="ORF">E4U92_06570</name>
</gene>
<proteinExistence type="predicted"/>
<dbReference type="Proteomes" id="UP000308632">
    <property type="component" value="Unassembled WGS sequence"/>
</dbReference>
<evidence type="ECO:0000313" key="2">
    <source>
        <dbReference type="EMBL" id="TKT10821.1"/>
    </source>
</evidence>
<accession>A0A4U5X953</accession>
<organism evidence="2 3">
    <name type="scientific">Streptomyces galbus</name>
    <dbReference type="NCBI Taxonomy" id="33898"/>
    <lineage>
        <taxon>Bacteria</taxon>
        <taxon>Bacillati</taxon>
        <taxon>Actinomycetota</taxon>
        <taxon>Actinomycetes</taxon>
        <taxon>Kitasatosporales</taxon>
        <taxon>Streptomycetaceae</taxon>
        <taxon>Streptomyces</taxon>
    </lineage>
</organism>
<evidence type="ECO:0000256" key="1">
    <source>
        <dbReference type="SAM" id="Phobius"/>
    </source>
</evidence>
<dbReference type="EMBL" id="SZPR01000008">
    <property type="protein sequence ID" value="TKT10821.1"/>
    <property type="molecule type" value="Genomic_DNA"/>
</dbReference>
<keyword evidence="1" id="KW-0812">Transmembrane</keyword>
<comment type="caution">
    <text evidence="2">The sequence shown here is derived from an EMBL/GenBank/DDBJ whole genome shotgun (WGS) entry which is preliminary data.</text>
</comment>
<keyword evidence="1" id="KW-0472">Membrane</keyword>
<reference evidence="2 3" key="1">
    <citation type="submission" date="2019-04" db="EMBL/GenBank/DDBJ databases">
        <title>Streptomyces lasaliensis sp.nov., an Actinomycete isolated from soil which produces the polyether antibiotic lasalocid.</title>
        <authorList>
            <person name="Erwin G."/>
            <person name="Haber C."/>
        </authorList>
    </citation>
    <scope>NUCLEOTIDE SEQUENCE [LARGE SCALE GENOMIC DNA]</scope>
    <source>
        <strain evidence="2 3">DSM 40089</strain>
    </source>
</reference>
<name>A0A4U5X953_STRGB</name>
<dbReference type="AlphaFoldDB" id="A0A4U5X953"/>
<feature type="transmembrane region" description="Helical" evidence="1">
    <location>
        <begin position="16"/>
        <end position="35"/>
    </location>
</feature>
<sequence>MMWSLSAPPLLRDGQSALWFTVGFIVLVGGAIFLFSRKDRWPLRA</sequence>
<evidence type="ECO:0000313" key="3">
    <source>
        <dbReference type="Proteomes" id="UP000308632"/>
    </source>
</evidence>